<evidence type="ECO:0000313" key="2">
    <source>
        <dbReference type="Proteomes" id="UP000019146"/>
    </source>
</evidence>
<proteinExistence type="predicted"/>
<evidence type="ECO:0000313" key="1">
    <source>
        <dbReference type="EMBL" id="ALL65710.1"/>
    </source>
</evidence>
<sequence>MCRAPRRGACVVVNVFVGRIIGNVCDGSMKAHRVADGRNWGSRRFGQAAARW</sequence>
<dbReference type="EMBL" id="CP012746">
    <property type="protein sequence ID" value="ALL65710.1"/>
    <property type="molecule type" value="Genomic_DNA"/>
</dbReference>
<dbReference type="Proteomes" id="UP000019146">
    <property type="component" value="Chromosome 1"/>
</dbReference>
<organism evidence="1 2">
    <name type="scientific">Paraburkholderia caribensis MBA4</name>
    <dbReference type="NCBI Taxonomy" id="1323664"/>
    <lineage>
        <taxon>Bacteria</taxon>
        <taxon>Pseudomonadati</taxon>
        <taxon>Pseudomonadota</taxon>
        <taxon>Betaproteobacteria</taxon>
        <taxon>Burkholderiales</taxon>
        <taxon>Burkholderiaceae</taxon>
        <taxon>Paraburkholderia</taxon>
    </lineage>
</organism>
<dbReference type="AlphaFoldDB" id="A0A0P0RBD9"/>
<protein>
    <submittedName>
        <fullName evidence="1">Uncharacterized protein</fullName>
    </submittedName>
</protein>
<gene>
    <name evidence="1" type="ORF">K788_0006509</name>
</gene>
<reference evidence="1 2" key="1">
    <citation type="journal article" date="2014" name="Genome Announc.">
        <title>Draft Genome Sequence of the Haloacid-Degrading Burkholderia caribensis Strain MBA4.</title>
        <authorList>
            <person name="Pan Y."/>
            <person name="Kong K.F."/>
            <person name="Tsang J.S."/>
        </authorList>
    </citation>
    <scope>NUCLEOTIDE SEQUENCE [LARGE SCALE GENOMIC DNA]</scope>
    <source>
        <strain evidence="1 2">MBA4</strain>
    </source>
</reference>
<name>A0A0P0RBD9_9BURK</name>
<accession>A0A0P0RBD9</accession>
<dbReference type="KEGG" id="bcai:K788_0006509"/>